<evidence type="ECO:0000313" key="1">
    <source>
        <dbReference type="EMBL" id="RDY58020.1"/>
    </source>
</evidence>
<accession>A0A371JLS0</accession>
<organism evidence="1 2">
    <name type="scientific">Flagellimonas nanhaiensis</name>
    <dbReference type="NCBI Taxonomy" id="2292706"/>
    <lineage>
        <taxon>Bacteria</taxon>
        <taxon>Pseudomonadati</taxon>
        <taxon>Bacteroidota</taxon>
        <taxon>Flavobacteriia</taxon>
        <taxon>Flavobacteriales</taxon>
        <taxon>Flavobacteriaceae</taxon>
        <taxon>Flagellimonas</taxon>
    </lineage>
</organism>
<keyword evidence="2" id="KW-1185">Reference proteome</keyword>
<reference evidence="1 2" key="1">
    <citation type="submission" date="2018-08" db="EMBL/GenBank/DDBJ databases">
        <title>Muricauda nanhaiensis sp. nov., isolated from seawater of the South China Sea.</title>
        <authorList>
            <person name="Dang Y."/>
        </authorList>
    </citation>
    <scope>NUCLEOTIDE SEQUENCE [LARGE SCALE GENOMIC DNA]</scope>
    <source>
        <strain evidence="1 2">SM1704</strain>
    </source>
</reference>
<name>A0A371JLS0_9FLAO</name>
<dbReference type="OrthoDB" id="1446231at2"/>
<protein>
    <submittedName>
        <fullName evidence="1">Uncharacterized protein</fullName>
    </submittedName>
</protein>
<gene>
    <name evidence="1" type="ORF">DX873_15930</name>
</gene>
<dbReference type="EMBL" id="QTJX01000005">
    <property type="protein sequence ID" value="RDY58020.1"/>
    <property type="molecule type" value="Genomic_DNA"/>
</dbReference>
<proteinExistence type="predicted"/>
<comment type="caution">
    <text evidence="1">The sequence shown here is derived from an EMBL/GenBank/DDBJ whole genome shotgun (WGS) entry which is preliminary data.</text>
</comment>
<sequence length="127" mass="14042">MGENLSDGQKLISVIEALMITRYELAKTLGYASHAAIYAVVDGRNNMSPGMMDRIVRTYTNVNYGFLKSGELPILLDKAGAQAQMNSLNIAQPNSDIAALQRIMNIPDQLDRIESKLDKLLGDEKDR</sequence>
<dbReference type="AlphaFoldDB" id="A0A371JLS0"/>
<dbReference type="Proteomes" id="UP000261828">
    <property type="component" value="Unassembled WGS sequence"/>
</dbReference>
<evidence type="ECO:0000313" key="2">
    <source>
        <dbReference type="Proteomes" id="UP000261828"/>
    </source>
</evidence>